<dbReference type="AlphaFoldDB" id="A0A2S6N150"/>
<evidence type="ECO:0000256" key="4">
    <source>
        <dbReference type="ARBA" id="ARBA00022692"/>
    </source>
</evidence>
<evidence type="ECO:0000259" key="11">
    <source>
        <dbReference type="PROSITE" id="PS50111"/>
    </source>
</evidence>
<dbReference type="CDD" id="cd06225">
    <property type="entry name" value="HAMP"/>
    <property type="match status" value="1"/>
</dbReference>
<keyword evidence="5 10" id="KW-1133">Transmembrane helix</keyword>
<dbReference type="Pfam" id="PF00015">
    <property type="entry name" value="MCPsignal"/>
    <property type="match status" value="1"/>
</dbReference>
<dbReference type="PANTHER" id="PTHR32089">
    <property type="entry name" value="METHYL-ACCEPTING CHEMOTAXIS PROTEIN MCPB"/>
    <property type="match status" value="1"/>
</dbReference>
<organism evidence="14 15">
    <name type="scientific">Rhodopila globiformis</name>
    <name type="common">Rhodopseudomonas globiformis</name>
    <dbReference type="NCBI Taxonomy" id="1071"/>
    <lineage>
        <taxon>Bacteria</taxon>
        <taxon>Pseudomonadati</taxon>
        <taxon>Pseudomonadota</taxon>
        <taxon>Alphaproteobacteria</taxon>
        <taxon>Acetobacterales</taxon>
        <taxon>Acetobacteraceae</taxon>
        <taxon>Rhodopila</taxon>
    </lineage>
</organism>
<dbReference type="Pfam" id="PF00672">
    <property type="entry name" value="HAMP"/>
    <property type="match status" value="1"/>
</dbReference>
<reference evidence="14 15" key="1">
    <citation type="journal article" date="2018" name="Arch. Microbiol.">
        <title>New insights into the metabolic potential of the phototrophic purple bacterium Rhodopila globiformis DSM 161(T) from its draft genome sequence and evidence for a vanadium-dependent nitrogenase.</title>
        <authorList>
            <person name="Imhoff J.F."/>
            <person name="Rahn T."/>
            <person name="Kunzel S."/>
            <person name="Neulinger S.C."/>
        </authorList>
    </citation>
    <scope>NUCLEOTIDE SEQUENCE [LARGE SCALE GENOMIC DNA]</scope>
    <source>
        <strain evidence="14 15">DSM 161</strain>
    </source>
</reference>
<name>A0A2S6N150_RHOGL</name>
<dbReference type="Pfam" id="PF17200">
    <property type="entry name" value="sCache_2"/>
    <property type="match status" value="1"/>
</dbReference>
<dbReference type="InterPro" id="IPR004090">
    <property type="entry name" value="Chemotax_Me-accpt_rcpt"/>
</dbReference>
<feature type="domain" description="HAMP" evidence="13">
    <location>
        <begin position="212"/>
        <end position="265"/>
    </location>
</feature>
<evidence type="ECO:0000313" key="15">
    <source>
        <dbReference type="Proteomes" id="UP000239724"/>
    </source>
</evidence>
<dbReference type="InterPro" id="IPR009875">
    <property type="entry name" value="PilZ_domain"/>
</dbReference>
<dbReference type="PROSITE" id="PS50192">
    <property type="entry name" value="T_SNARE"/>
    <property type="match status" value="1"/>
</dbReference>
<dbReference type="SMART" id="SM00283">
    <property type="entry name" value="MA"/>
    <property type="match status" value="1"/>
</dbReference>
<evidence type="ECO:0000256" key="5">
    <source>
        <dbReference type="ARBA" id="ARBA00022989"/>
    </source>
</evidence>
<dbReference type="InterPro" id="IPR004089">
    <property type="entry name" value="MCPsignal_dom"/>
</dbReference>
<dbReference type="Gene3D" id="6.10.340.10">
    <property type="match status" value="1"/>
</dbReference>
<comment type="caution">
    <text evidence="14">The sequence shown here is derived from an EMBL/GenBank/DDBJ whole genome shotgun (WGS) entry which is preliminary data.</text>
</comment>
<evidence type="ECO:0000256" key="9">
    <source>
        <dbReference type="PROSITE-ProRule" id="PRU00284"/>
    </source>
</evidence>
<comment type="similarity">
    <text evidence="8">Belongs to the methyl-accepting chemotaxis (MCP) protein family.</text>
</comment>
<dbReference type="InterPro" id="IPR000727">
    <property type="entry name" value="T_SNARE_dom"/>
</dbReference>
<dbReference type="InterPro" id="IPR033480">
    <property type="entry name" value="sCache_2"/>
</dbReference>
<dbReference type="EMBL" id="NHRY01000245">
    <property type="protein sequence ID" value="PPQ28318.1"/>
    <property type="molecule type" value="Genomic_DNA"/>
</dbReference>
<dbReference type="SMART" id="SM01049">
    <property type="entry name" value="Cache_2"/>
    <property type="match status" value="1"/>
</dbReference>
<evidence type="ECO:0000256" key="1">
    <source>
        <dbReference type="ARBA" id="ARBA00004429"/>
    </source>
</evidence>
<dbReference type="Gene3D" id="3.30.450.20">
    <property type="entry name" value="PAS domain"/>
    <property type="match status" value="1"/>
</dbReference>
<accession>A0A2S6N150</accession>
<dbReference type="PRINTS" id="PR00260">
    <property type="entry name" value="CHEMTRNSDUCR"/>
</dbReference>
<dbReference type="GO" id="GO:0006935">
    <property type="term" value="P:chemotaxis"/>
    <property type="evidence" value="ECO:0007669"/>
    <property type="project" value="InterPro"/>
</dbReference>
<sequence>MTLKALPIAWRLHLVTAATLLILGLAAATAYAWEAQRLEAGRVATLRGVVQSAVAIVSGYEAQVRQGRMTEPQAKEAALSAVRMVRYFGNEYVWINDMQPRMVMHPIKPGLDGKDLSNFADPNGKRLFVAAVETVRRAGSGTVSYLWPRPGDTAPVPKLSYVEGFKPWGWVVGSGVYIDDVVQARHNVAAVLAIVTTVTSIVVGGLIWILGTGITRPVMNMAAAMRRLADGDLSADIPALDRGDEIGRMAQAMLVFRQNARHARALEQEAAVVRREKDRRQAAMDQNTLDFSQSISSVMSGLSRAADAMCAQAADMSTAAGRTRQLAGETADGATASSQNLAAVAAAAGEMSTTIDDVHRQVSRATDAVRLTVERATATDAKISSLVKATEQIGDVAALIAGIARQTNLLALNATIEAARAGEAGKGFAVVASEVKALATQTAKATDDITHQIVAVRAATSDAVGSVRDVGTAIGEIDQIAAAIATAVDQQAAVTRGIVDSVQAVTSATRQAASAMQDASAMSETASHTSDRVLQVAGEFHDTAETLDGEIRNFLDAMANTAEQDRRRYERIPGQGATARLQIAGQPDVTLEIIDISRSGMALRHAAKLERGNDVRVELPGATASVLARVVRADGKSIALAFRQDPAALAQLDRALDGISARQRAAAA</sequence>
<dbReference type="PROSITE" id="PS50885">
    <property type="entry name" value="HAMP"/>
    <property type="match status" value="1"/>
</dbReference>
<keyword evidence="7 9" id="KW-0807">Transducer</keyword>
<dbReference type="PROSITE" id="PS50111">
    <property type="entry name" value="CHEMOTAXIS_TRANSDUC_2"/>
    <property type="match status" value="1"/>
</dbReference>
<dbReference type="RefSeq" id="WP_104521496.1">
    <property type="nucleotide sequence ID" value="NZ_NHRY01000245.1"/>
</dbReference>
<dbReference type="Pfam" id="PF07238">
    <property type="entry name" value="PilZ"/>
    <property type="match status" value="1"/>
</dbReference>
<dbReference type="SMART" id="SM00304">
    <property type="entry name" value="HAMP"/>
    <property type="match status" value="1"/>
</dbReference>
<dbReference type="GO" id="GO:0035438">
    <property type="term" value="F:cyclic-di-GMP binding"/>
    <property type="evidence" value="ECO:0007669"/>
    <property type="project" value="InterPro"/>
</dbReference>
<evidence type="ECO:0000256" key="7">
    <source>
        <dbReference type="ARBA" id="ARBA00023224"/>
    </source>
</evidence>
<dbReference type="SUPFAM" id="SSF58104">
    <property type="entry name" value="Methyl-accepting chemotaxis protein (MCP) signaling domain"/>
    <property type="match status" value="1"/>
</dbReference>
<evidence type="ECO:0000256" key="2">
    <source>
        <dbReference type="ARBA" id="ARBA00022475"/>
    </source>
</evidence>
<keyword evidence="3" id="KW-0997">Cell inner membrane</keyword>
<dbReference type="OrthoDB" id="7260004at2"/>
<dbReference type="PANTHER" id="PTHR32089:SF112">
    <property type="entry name" value="LYSOZYME-LIKE PROTEIN-RELATED"/>
    <property type="match status" value="1"/>
</dbReference>
<dbReference type="GO" id="GO:0007165">
    <property type="term" value="P:signal transduction"/>
    <property type="evidence" value="ECO:0007669"/>
    <property type="project" value="UniProtKB-KW"/>
</dbReference>
<evidence type="ECO:0000259" key="12">
    <source>
        <dbReference type="PROSITE" id="PS50192"/>
    </source>
</evidence>
<evidence type="ECO:0000259" key="13">
    <source>
        <dbReference type="PROSITE" id="PS50885"/>
    </source>
</evidence>
<keyword evidence="4 10" id="KW-0812">Transmembrane</keyword>
<keyword evidence="6 10" id="KW-0472">Membrane</keyword>
<evidence type="ECO:0000256" key="6">
    <source>
        <dbReference type="ARBA" id="ARBA00023136"/>
    </source>
</evidence>
<dbReference type="InterPro" id="IPR003660">
    <property type="entry name" value="HAMP_dom"/>
</dbReference>
<dbReference type="Gene3D" id="1.10.287.950">
    <property type="entry name" value="Methyl-accepting chemotaxis protein"/>
    <property type="match status" value="1"/>
</dbReference>
<proteinExistence type="inferred from homology"/>
<comment type="subcellular location">
    <subcellularLocation>
        <location evidence="1">Cell inner membrane</location>
        <topology evidence="1">Multi-pass membrane protein</topology>
    </subcellularLocation>
</comment>
<protein>
    <recommendedName>
        <fullName evidence="16">Chemotaxis protein</fullName>
    </recommendedName>
</protein>
<evidence type="ECO:0000313" key="14">
    <source>
        <dbReference type="EMBL" id="PPQ28318.1"/>
    </source>
</evidence>
<dbReference type="Proteomes" id="UP000239724">
    <property type="component" value="Unassembled WGS sequence"/>
</dbReference>
<evidence type="ECO:0000256" key="3">
    <source>
        <dbReference type="ARBA" id="ARBA00022519"/>
    </source>
</evidence>
<feature type="domain" description="T-SNARE coiled-coil homology" evidence="12">
    <location>
        <begin position="457"/>
        <end position="519"/>
    </location>
</feature>
<keyword evidence="2" id="KW-1003">Cell membrane</keyword>
<dbReference type="GO" id="GO:0004888">
    <property type="term" value="F:transmembrane signaling receptor activity"/>
    <property type="evidence" value="ECO:0007669"/>
    <property type="project" value="InterPro"/>
</dbReference>
<evidence type="ECO:0000256" key="10">
    <source>
        <dbReference type="SAM" id="Phobius"/>
    </source>
</evidence>
<dbReference type="Gene3D" id="2.40.10.220">
    <property type="entry name" value="predicted glycosyltransferase like domains"/>
    <property type="match status" value="1"/>
</dbReference>
<dbReference type="SUPFAM" id="SSF141371">
    <property type="entry name" value="PilZ domain-like"/>
    <property type="match status" value="1"/>
</dbReference>
<evidence type="ECO:0008006" key="16">
    <source>
        <dbReference type="Google" id="ProtNLM"/>
    </source>
</evidence>
<feature type="transmembrane region" description="Helical" evidence="10">
    <location>
        <begin position="188"/>
        <end position="211"/>
    </location>
</feature>
<evidence type="ECO:0000256" key="8">
    <source>
        <dbReference type="ARBA" id="ARBA00029447"/>
    </source>
</evidence>
<gene>
    <name evidence="14" type="ORF">CCS01_24765</name>
</gene>
<feature type="domain" description="Methyl-accepting transducer" evidence="11">
    <location>
        <begin position="305"/>
        <end position="527"/>
    </location>
</feature>
<keyword evidence="15" id="KW-1185">Reference proteome</keyword>
<dbReference type="GO" id="GO:0005886">
    <property type="term" value="C:plasma membrane"/>
    <property type="evidence" value="ECO:0007669"/>
    <property type="project" value="UniProtKB-SubCell"/>
</dbReference>